<dbReference type="GO" id="GO:0006891">
    <property type="term" value="P:intra-Golgi vesicle-mediated transport"/>
    <property type="evidence" value="ECO:0007669"/>
    <property type="project" value="InterPro"/>
</dbReference>
<dbReference type="GO" id="GO:1990071">
    <property type="term" value="C:TRAPPII protein complex"/>
    <property type="evidence" value="ECO:0007669"/>
    <property type="project" value="InterPro"/>
</dbReference>
<evidence type="ECO:0000313" key="2">
    <source>
        <dbReference type="EMBL" id="CDI53646.1"/>
    </source>
</evidence>
<proteinExistence type="predicted"/>
<organism evidence="2">
    <name type="scientific">Melanopsichium pennsylvanicum 4</name>
    <dbReference type="NCBI Taxonomy" id="1398559"/>
    <lineage>
        <taxon>Eukaryota</taxon>
        <taxon>Fungi</taxon>
        <taxon>Dikarya</taxon>
        <taxon>Basidiomycota</taxon>
        <taxon>Ustilaginomycotina</taxon>
        <taxon>Ustilaginomycetes</taxon>
        <taxon>Ustilaginales</taxon>
        <taxon>Ustilaginaceae</taxon>
        <taxon>Melanopsichium</taxon>
    </lineage>
</organism>
<name>A0A077R3U2_9BASI</name>
<dbReference type="GO" id="GO:0005802">
    <property type="term" value="C:trans-Golgi network"/>
    <property type="evidence" value="ECO:0007669"/>
    <property type="project" value="TreeGrafter"/>
</dbReference>
<feature type="region of interest" description="Disordered" evidence="1">
    <location>
        <begin position="331"/>
        <end position="382"/>
    </location>
</feature>
<accession>A0A077R3U2</accession>
<evidence type="ECO:0000256" key="1">
    <source>
        <dbReference type="SAM" id="MobiDB-lite"/>
    </source>
</evidence>
<evidence type="ECO:0008006" key="3">
    <source>
        <dbReference type="Google" id="ProtNLM"/>
    </source>
</evidence>
<sequence>MPPSAAALADLFAKARLTLNIFSSSSSYRSVVFFDEVLNVEAVLTLPSDRLIPIPVNSIHDVPTSYPLPLPAPPSRPQFGHSSIPPHLIALLACLHVNLCTDYVPQHSSTSIHSSKSTNPYEPLATVELPFEHLQLLPSHHPHTDPAQPHHVAIRAFSNAWAGNQPPKPHRTLNDFTHPQSSTTAAPSSHRAHLVHDAHHWRVHWHCRVPINFIATPFQPLFSITAALTLRLDNVLLDQLLPRPSSQVFVRSGFAHSLLAPLHEGPIYPDESPLQSQARADASSALGLDGPNGLGSYLAHLPKDVVGGNNTVVTPRSGAQALNAIQQRRNDALTAQAAPSRSLSKPDSNGDLAALLSNRSASSSQLPSTSASQTDNRESEQHAVGLQIYKRSTRAVLPLRTGINVRMRTLVTHHHPWTHRRPSLHQPTPELESTRLVLSVELENPFESDSTFCVNDIQIKIDRGSTEQQNAFHVIAQPLQPIPSVLPILLKKGSQHNLLFYVSVGSNQFPHSIANSTDAEESSARNVIITVSGRPQRDRSEQEEELSADFDSQWNCALDLTPVLADAKKEKFIASGARTSVMERKVVARPVAGNSQYSASSLRAAQWDENMHGTQAQQATDYGGDLRTPRPGQLGMGFPPPLRTSSARHVSTAVSTADQTPNLSRDDLGRAGGFLENAKARASNRLSNSNSYAAGEAAAWRVKPWISSSVSTRDFAQEEGGLVVLSTLRRAGSRRIAGNRALKFESSLGQDGQARRSVSTGAKILHPVSVSATSAEERGFRVQTGDTIVVDLALLNKSAFPKGESDAIGGVHLSWIKPPSSNTVLERSSASRDSIDAGTGTIKVRLMDADSARLKSHLTSSQAESINGLIPVEDHLLLHSALFPGQSKKLSLGLRCISPGYHDLPPLRMRFGAVTGVEELILDGLGAVLVTPAAVI</sequence>
<reference evidence="2" key="1">
    <citation type="journal article" date="2014" name="Genome Biol. Evol.">
        <title>Gene Loss Rather Than Gene Gain Is Associated with a Host Jump from Monocots to Dicots in the Smut Fungus Melanopsichium pennsylvanicum.</title>
        <authorList>
            <person name="Sharma R."/>
            <person name="Mishra B."/>
            <person name="Runge F."/>
            <person name="Thines M."/>
        </authorList>
    </citation>
    <scope>NUCLEOTIDE SEQUENCE</scope>
    <source>
        <strain evidence="2">4</strain>
    </source>
</reference>
<feature type="compositionally biased region" description="Low complexity" evidence="1">
    <location>
        <begin position="352"/>
        <end position="374"/>
    </location>
</feature>
<dbReference type="PANTHER" id="PTHR28159">
    <property type="entry name" value="TRAFFICKING PROTEIN PARTICLE COMPLEX II-SPECIFIC SUBUNIT 65"/>
    <property type="match status" value="1"/>
</dbReference>
<protein>
    <recommendedName>
        <fullName evidence="3">TRAPP trafficking subunit Trs65-domain-containing protein</fullName>
    </recommendedName>
</protein>
<dbReference type="EMBL" id="HG529586">
    <property type="protein sequence ID" value="CDI53646.1"/>
    <property type="molecule type" value="Genomic_DNA"/>
</dbReference>
<dbReference type="InterPro" id="IPR024662">
    <property type="entry name" value="Trs65"/>
</dbReference>
<feature type="compositionally biased region" description="Polar residues" evidence="1">
    <location>
        <begin position="337"/>
        <end position="347"/>
    </location>
</feature>
<dbReference type="PANTHER" id="PTHR28159:SF1">
    <property type="entry name" value="TRAFFICKING PROTEIN PARTICLE COMPLEX II-SPECIFIC SUBUNIT 65"/>
    <property type="match status" value="1"/>
</dbReference>
<dbReference type="AlphaFoldDB" id="A0A077R3U2"/>